<reference evidence="2" key="1">
    <citation type="journal article" date="2015" name="Nature">
        <title>Complex archaea that bridge the gap between prokaryotes and eukaryotes.</title>
        <authorList>
            <person name="Spang A."/>
            <person name="Saw J.H."/>
            <person name="Jorgensen S.L."/>
            <person name="Zaremba-Niedzwiedzka K."/>
            <person name="Martijn J."/>
            <person name="Lind A.E."/>
            <person name="van Eijk R."/>
            <person name="Schleper C."/>
            <person name="Guy L."/>
            <person name="Ettema T.J."/>
        </authorList>
    </citation>
    <scope>NUCLEOTIDE SEQUENCE</scope>
</reference>
<feature type="region of interest" description="Disordered" evidence="1">
    <location>
        <begin position="39"/>
        <end position="60"/>
    </location>
</feature>
<organism evidence="2">
    <name type="scientific">marine sediment metagenome</name>
    <dbReference type="NCBI Taxonomy" id="412755"/>
    <lineage>
        <taxon>unclassified sequences</taxon>
        <taxon>metagenomes</taxon>
        <taxon>ecological metagenomes</taxon>
    </lineage>
</organism>
<comment type="caution">
    <text evidence="2">The sequence shown here is derived from an EMBL/GenBank/DDBJ whole genome shotgun (WGS) entry which is preliminary data.</text>
</comment>
<gene>
    <name evidence="2" type="ORF">LCGC14_1186740</name>
</gene>
<name>A0A0F9M8B7_9ZZZZ</name>
<dbReference type="EMBL" id="LAZR01005989">
    <property type="protein sequence ID" value="KKM95591.1"/>
    <property type="molecule type" value="Genomic_DNA"/>
</dbReference>
<proteinExistence type="predicted"/>
<accession>A0A0F9M8B7</accession>
<dbReference type="AlphaFoldDB" id="A0A0F9M8B7"/>
<protein>
    <submittedName>
        <fullName evidence="2">Uncharacterized protein</fullName>
    </submittedName>
</protein>
<sequence>MTDRLRDAAKARQKLIAGVKRASVEIAVEREALLEARRARREMSRARSATALSDEDAAPS</sequence>
<evidence type="ECO:0000256" key="1">
    <source>
        <dbReference type="SAM" id="MobiDB-lite"/>
    </source>
</evidence>
<evidence type="ECO:0000313" key="2">
    <source>
        <dbReference type="EMBL" id="KKM95591.1"/>
    </source>
</evidence>